<dbReference type="PROSITE" id="PS01063">
    <property type="entry name" value="SIGMA70_ECF"/>
    <property type="match status" value="1"/>
</dbReference>
<keyword evidence="4 6" id="KW-0238">DNA-binding</keyword>
<feature type="domain" description="RNA polymerase sigma-70 region 2" evidence="7">
    <location>
        <begin position="21"/>
        <end position="87"/>
    </location>
</feature>
<dbReference type="InterPro" id="IPR014284">
    <property type="entry name" value="RNA_pol_sigma-70_dom"/>
</dbReference>
<keyword evidence="2 6" id="KW-0805">Transcription regulation</keyword>
<dbReference type="GO" id="GO:0016987">
    <property type="term" value="F:sigma factor activity"/>
    <property type="evidence" value="ECO:0007669"/>
    <property type="project" value="UniProtKB-KW"/>
</dbReference>
<dbReference type="SUPFAM" id="SSF88946">
    <property type="entry name" value="Sigma2 domain of RNA polymerase sigma factors"/>
    <property type="match status" value="1"/>
</dbReference>
<dbReference type="InterPro" id="IPR007627">
    <property type="entry name" value="RNA_pol_sigma70_r2"/>
</dbReference>
<dbReference type="STRING" id="1330330.IX53_10265"/>
<dbReference type="Proteomes" id="UP000035159">
    <property type="component" value="Chromosome"/>
</dbReference>
<comment type="similarity">
    <text evidence="1 6">Belongs to the sigma-70 factor family. ECF subfamily.</text>
</comment>
<dbReference type="GO" id="GO:0003677">
    <property type="term" value="F:DNA binding"/>
    <property type="evidence" value="ECO:0007669"/>
    <property type="project" value="UniProtKB-KW"/>
</dbReference>
<dbReference type="Gene3D" id="1.10.1740.10">
    <property type="match status" value="1"/>
</dbReference>
<sequence>MDEKKLIEGLKKKQLWAYEILYDRYAQRLGSVIKSYLGVDDVDDVIQETFIKVFKNIKKFKGNSKLSTWLYRIAVNICKDIIAKRKRQNHLLVDFQESEEQHISEPPATNDVFKEVMDELSFEELMDIIAKLSEEDRLLIKLRDIEGMSYDEIAEILEKPVGTVKSRLHYARKRLRELLEEVGYDV</sequence>
<dbReference type="PANTHER" id="PTHR43133">
    <property type="entry name" value="RNA POLYMERASE ECF-TYPE SIGMA FACTO"/>
    <property type="match status" value="1"/>
</dbReference>
<dbReference type="OrthoDB" id="9784984at2"/>
<dbReference type="InterPro" id="IPR013325">
    <property type="entry name" value="RNA_pol_sigma_r2"/>
</dbReference>
<evidence type="ECO:0000259" key="7">
    <source>
        <dbReference type="Pfam" id="PF04542"/>
    </source>
</evidence>
<dbReference type="EMBL" id="CP011232">
    <property type="protein sequence ID" value="AKI98148.1"/>
    <property type="molecule type" value="Genomic_DNA"/>
</dbReference>
<name>A0A0G2ZH80_9BACT</name>
<dbReference type="InterPro" id="IPR000838">
    <property type="entry name" value="RNA_pol_sigma70_ECF_CS"/>
</dbReference>
<gene>
    <name evidence="9" type="ORF">IX53_10265</name>
</gene>
<dbReference type="Pfam" id="PF04542">
    <property type="entry name" value="Sigma70_r2"/>
    <property type="match status" value="1"/>
</dbReference>
<dbReference type="InterPro" id="IPR039425">
    <property type="entry name" value="RNA_pol_sigma-70-like"/>
</dbReference>
<keyword evidence="5 6" id="KW-0804">Transcription</keyword>
<dbReference type="NCBIfam" id="TIGR02937">
    <property type="entry name" value="sigma70-ECF"/>
    <property type="match status" value="1"/>
</dbReference>
<reference evidence="9 10" key="1">
    <citation type="submission" date="2015-04" db="EMBL/GenBank/DDBJ databases">
        <title>Complete Genome Sequence of Kosmotoga pacifica SLHLJ1.</title>
        <authorList>
            <person name="Jiang L.J."/>
            <person name="Shao Z.Z."/>
            <person name="Jebbar M."/>
        </authorList>
    </citation>
    <scope>NUCLEOTIDE SEQUENCE [LARGE SCALE GENOMIC DNA]</scope>
    <source>
        <strain evidence="9 10">SLHLJ1</strain>
    </source>
</reference>
<evidence type="ECO:0000256" key="2">
    <source>
        <dbReference type="ARBA" id="ARBA00023015"/>
    </source>
</evidence>
<proteinExistence type="inferred from homology"/>
<dbReference type="RefSeq" id="WP_047755283.1">
    <property type="nucleotide sequence ID" value="NZ_CAJUHA010000010.1"/>
</dbReference>
<dbReference type="InterPro" id="IPR036388">
    <property type="entry name" value="WH-like_DNA-bd_sf"/>
</dbReference>
<accession>A0A0G2ZH80</accession>
<dbReference type="KEGG" id="kpf:IX53_10265"/>
<dbReference type="SUPFAM" id="SSF88659">
    <property type="entry name" value="Sigma3 and sigma4 domains of RNA polymerase sigma factors"/>
    <property type="match status" value="1"/>
</dbReference>
<organism evidence="9 10">
    <name type="scientific">Kosmotoga pacifica</name>
    <dbReference type="NCBI Taxonomy" id="1330330"/>
    <lineage>
        <taxon>Bacteria</taxon>
        <taxon>Thermotogati</taxon>
        <taxon>Thermotogota</taxon>
        <taxon>Thermotogae</taxon>
        <taxon>Kosmotogales</taxon>
        <taxon>Kosmotogaceae</taxon>
        <taxon>Kosmotoga</taxon>
    </lineage>
</organism>
<dbReference type="PATRIC" id="fig|1330330.3.peg.2086"/>
<dbReference type="Gene3D" id="1.10.10.10">
    <property type="entry name" value="Winged helix-like DNA-binding domain superfamily/Winged helix DNA-binding domain"/>
    <property type="match status" value="1"/>
</dbReference>
<evidence type="ECO:0000256" key="4">
    <source>
        <dbReference type="ARBA" id="ARBA00023125"/>
    </source>
</evidence>
<keyword evidence="10" id="KW-1185">Reference proteome</keyword>
<evidence type="ECO:0000256" key="5">
    <source>
        <dbReference type="ARBA" id="ARBA00023163"/>
    </source>
</evidence>
<dbReference type="CDD" id="cd06171">
    <property type="entry name" value="Sigma70_r4"/>
    <property type="match status" value="1"/>
</dbReference>
<dbReference type="PANTHER" id="PTHR43133:SF51">
    <property type="entry name" value="RNA POLYMERASE SIGMA FACTOR"/>
    <property type="match status" value="1"/>
</dbReference>
<evidence type="ECO:0000256" key="3">
    <source>
        <dbReference type="ARBA" id="ARBA00023082"/>
    </source>
</evidence>
<evidence type="ECO:0000313" key="10">
    <source>
        <dbReference type="Proteomes" id="UP000035159"/>
    </source>
</evidence>
<dbReference type="InterPro" id="IPR013249">
    <property type="entry name" value="RNA_pol_sigma70_r4_t2"/>
</dbReference>
<keyword evidence="3 6" id="KW-0731">Sigma factor</keyword>
<dbReference type="Pfam" id="PF08281">
    <property type="entry name" value="Sigma70_r4_2"/>
    <property type="match status" value="1"/>
</dbReference>
<dbReference type="AlphaFoldDB" id="A0A0G2ZH80"/>
<evidence type="ECO:0000313" key="9">
    <source>
        <dbReference type="EMBL" id="AKI98148.1"/>
    </source>
</evidence>
<dbReference type="GO" id="GO:0006352">
    <property type="term" value="P:DNA-templated transcription initiation"/>
    <property type="evidence" value="ECO:0007669"/>
    <property type="project" value="InterPro"/>
</dbReference>
<protein>
    <recommendedName>
        <fullName evidence="6">RNA polymerase sigma factor</fullName>
    </recommendedName>
</protein>
<evidence type="ECO:0000259" key="8">
    <source>
        <dbReference type="Pfam" id="PF08281"/>
    </source>
</evidence>
<evidence type="ECO:0000256" key="6">
    <source>
        <dbReference type="RuleBase" id="RU000716"/>
    </source>
</evidence>
<feature type="domain" description="RNA polymerase sigma factor 70 region 4 type 2" evidence="8">
    <location>
        <begin position="123"/>
        <end position="175"/>
    </location>
</feature>
<dbReference type="InterPro" id="IPR013324">
    <property type="entry name" value="RNA_pol_sigma_r3/r4-like"/>
</dbReference>
<evidence type="ECO:0000256" key="1">
    <source>
        <dbReference type="ARBA" id="ARBA00010641"/>
    </source>
</evidence>